<dbReference type="Proteomes" id="UP000075884">
    <property type="component" value="Unassembled WGS sequence"/>
</dbReference>
<protein>
    <submittedName>
        <fullName evidence="2">Uncharacterized protein</fullName>
    </submittedName>
</protein>
<evidence type="ECO:0000313" key="2">
    <source>
        <dbReference type="EnsemblMetazoa" id="ADIR014238-PA"/>
    </source>
</evidence>
<accession>A0A182NWG5</accession>
<proteinExistence type="predicted"/>
<dbReference type="VEuPathDB" id="VectorBase:ADIR014238"/>
<dbReference type="AlphaFoldDB" id="A0A182NWG5"/>
<evidence type="ECO:0000256" key="1">
    <source>
        <dbReference type="SAM" id="MobiDB-lite"/>
    </source>
</evidence>
<dbReference type="EnsemblMetazoa" id="ADIR014238-RA">
    <property type="protein sequence ID" value="ADIR014238-PA"/>
    <property type="gene ID" value="ADIR014238"/>
</dbReference>
<reference evidence="2" key="2">
    <citation type="submission" date="2020-05" db="UniProtKB">
        <authorList>
            <consortium name="EnsemblMetazoa"/>
        </authorList>
    </citation>
    <scope>IDENTIFICATION</scope>
    <source>
        <strain evidence="2">WRAIR2</strain>
    </source>
</reference>
<organism evidence="2 3">
    <name type="scientific">Anopheles dirus</name>
    <dbReference type="NCBI Taxonomy" id="7168"/>
    <lineage>
        <taxon>Eukaryota</taxon>
        <taxon>Metazoa</taxon>
        <taxon>Ecdysozoa</taxon>
        <taxon>Arthropoda</taxon>
        <taxon>Hexapoda</taxon>
        <taxon>Insecta</taxon>
        <taxon>Pterygota</taxon>
        <taxon>Neoptera</taxon>
        <taxon>Endopterygota</taxon>
        <taxon>Diptera</taxon>
        <taxon>Nematocera</taxon>
        <taxon>Culicoidea</taxon>
        <taxon>Culicidae</taxon>
        <taxon>Anophelinae</taxon>
        <taxon>Anopheles</taxon>
    </lineage>
</organism>
<sequence>MLSNSVGEEGRASFRCGPRWLKPPMPPIMASRGGGGGPRAPGPIPRPRLLLLLSVRWARLLPAGPCWLYWSGASVRKLDGTSPRTPSSSPM</sequence>
<feature type="region of interest" description="Disordered" evidence="1">
    <location>
        <begin position="1"/>
        <end position="41"/>
    </location>
</feature>
<name>A0A182NWG5_9DIPT</name>
<keyword evidence="3" id="KW-1185">Reference proteome</keyword>
<evidence type="ECO:0000313" key="3">
    <source>
        <dbReference type="Proteomes" id="UP000075884"/>
    </source>
</evidence>
<reference evidence="3" key="1">
    <citation type="submission" date="2013-03" db="EMBL/GenBank/DDBJ databases">
        <title>The Genome Sequence of Anopheles dirus WRAIR2.</title>
        <authorList>
            <consortium name="The Broad Institute Genomics Platform"/>
            <person name="Neafsey D.E."/>
            <person name="Walton C."/>
            <person name="Walker B."/>
            <person name="Young S.K."/>
            <person name="Zeng Q."/>
            <person name="Gargeya S."/>
            <person name="Fitzgerald M."/>
            <person name="Haas B."/>
            <person name="Abouelleil A."/>
            <person name="Allen A.W."/>
            <person name="Alvarado L."/>
            <person name="Arachchi H.M."/>
            <person name="Berlin A.M."/>
            <person name="Chapman S.B."/>
            <person name="Gainer-Dewar J."/>
            <person name="Goldberg J."/>
            <person name="Griggs A."/>
            <person name="Gujja S."/>
            <person name="Hansen M."/>
            <person name="Howarth C."/>
            <person name="Imamovic A."/>
            <person name="Ireland A."/>
            <person name="Larimer J."/>
            <person name="McCowan C."/>
            <person name="Murphy C."/>
            <person name="Pearson M."/>
            <person name="Poon T.W."/>
            <person name="Priest M."/>
            <person name="Roberts A."/>
            <person name="Saif S."/>
            <person name="Shea T."/>
            <person name="Sisk P."/>
            <person name="Sykes S."/>
            <person name="Wortman J."/>
            <person name="Nusbaum C."/>
            <person name="Birren B."/>
        </authorList>
    </citation>
    <scope>NUCLEOTIDE SEQUENCE [LARGE SCALE GENOMIC DNA]</scope>
    <source>
        <strain evidence="3">WRAIR2</strain>
    </source>
</reference>